<dbReference type="SUPFAM" id="SSF64438">
    <property type="entry name" value="CNF1/YfiH-like putative cysteine hydrolases"/>
    <property type="match status" value="1"/>
</dbReference>
<evidence type="ECO:0000313" key="12">
    <source>
        <dbReference type="Proteomes" id="UP000218332"/>
    </source>
</evidence>
<dbReference type="GO" id="GO:0016787">
    <property type="term" value="F:hydrolase activity"/>
    <property type="evidence" value="ECO:0007669"/>
    <property type="project" value="UniProtKB-KW"/>
</dbReference>
<dbReference type="PANTHER" id="PTHR30616:SF2">
    <property type="entry name" value="PURINE NUCLEOSIDE PHOSPHORYLASE LACC1"/>
    <property type="match status" value="1"/>
</dbReference>
<proteinExistence type="inferred from homology"/>
<comment type="catalytic activity">
    <reaction evidence="8">
        <text>adenosine + phosphate = alpha-D-ribose 1-phosphate + adenine</text>
        <dbReference type="Rhea" id="RHEA:27642"/>
        <dbReference type="ChEBI" id="CHEBI:16335"/>
        <dbReference type="ChEBI" id="CHEBI:16708"/>
        <dbReference type="ChEBI" id="CHEBI:43474"/>
        <dbReference type="ChEBI" id="CHEBI:57720"/>
        <dbReference type="EC" id="2.4.2.1"/>
    </reaction>
    <physiologicalReaction direction="left-to-right" evidence="8">
        <dbReference type="Rhea" id="RHEA:27643"/>
    </physiologicalReaction>
</comment>
<evidence type="ECO:0000256" key="1">
    <source>
        <dbReference type="ARBA" id="ARBA00000553"/>
    </source>
</evidence>
<dbReference type="CDD" id="cd16833">
    <property type="entry name" value="YfiH"/>
    <property type="match status" value="1"/>
</dbReference>
<gene>
    <name evidence="11" type="ORF">CF392_12435</name>
</gene>
<evidence type="ECO:0000256" key="10">
    <source>
        <dbReference type="RuleBase" id="RU361274"/>
    </source>
</evidence>
<sequence>MILRPDWSVPDGVRAVASTREGGVSLPPFQTLNLGDHVGDDPAHVAENRRRLGAWLGEGVEPGWIRQVHGTHVVELPVGKGQEADAATTTEPGVACAILTADCLPVLFCDRDGQRVAAAHAGWRGLLSGVLEATVSRFESPRRVLAWMGPAIGPGAFEVGPEVYEAFVASDAEHARAFSGPGVGGRRMANLYELARYRLNRCGVSSVAGGGRCTFRDAQTFYSYRRSGQTGRMASLIWIEPAS</sequence>
<evidence type="ECO:0000256" key="3">
    <source>
        <dbReference type="ARBA" id="ARBA00022679"/>
    </source>
</evidence>
<keyword evidence="5" id="KW-0378">Hydrolase</keyword>
<keyword evidence="3" id="KW-0808">Transferase</keyword>
<keyword evidence="4" id="KW-0479">Metal-binding</keyword>
<evidence type="ECO:0000256" key="8">
    <source>
        <dbReference type="ARBA" id="ARBA00048968"/>
    </source>
</evidence>
<dbReference type="EMBL" id="NMPM01000075">
    <property type="protein sequence ID" value="PAV25172.1"/>
    <property type="molecule type" value="Genomic_DNA"/>
</dbReference>
<evidence type="ECO:0000313" key="11">
    <source>
        <dbReference type="EMBL" id="PAV25172.1"/>
    </source>
</evidence>
<dbReference type="InterPro" id="IPR038371">
    <property type="entry name" value="Cu_polyphenol_OxRdtase_sf"/>
</dbReference>
<evidence type="ECO:0000256" key="6">
    <source>
        <dbReference type="ARBA" id="ARBA00022833"/>
    </source>
</evidence>
<name>A0A2A2I0N8_9GAMM</name>
<comment type="catalytic activity">
    <reaction evidence="7">
        <text>adenosine + H2O + H(+) = inosine + NH4(+)</text>
        <dbReference type="Rhea" id="RHEA:24408"/>
        <dbReference type="ChEBI" id="CHEBI:15377"/>
        <dbReference type="ChEBI" id="CHEBI:15378"/>
        <dbReference type="ChEBI" id="CHEBI:16335"/>
        <dbReference type="ChEBI" id="CHEBI:17596"/>
        <dbReference type="ChEBI" id="CHEBI:28938"/>
        <dbReference type="EC" id="3.5.4.4"/>
    </reaction>
    <physiologicalReaction direction="left-to-right" evidence="7">
        <dbReference type="Rhea" id="RHEA:24409"/>
    </physiologicalReaction>
</comment>
<organism evidence="11 12">
    <name type="scientific">Tamilnaduibacter salinus</name>
    <dbReference type="NCBI Taxonomy" id="1484056"/>
    <lineage>
        <taxon>Bacteria</taxon>
        <taxon>Pseudomonadati</taxon>
        <taxon>Pseudomonadota</taxon>
        <taxon>Gammaproteobacteria</taxon>
        <taxon>Pseudomonadales</taxon>
        <taxon>Marinobacteraceae</taxon>
        <taxon>Tamilnaduibacter</taxon>
    </lineage>
</organism>
<evidence type="ECO:0000256" key="7">
    <source>
        <dbReference type="ARBA" id="ARBA00047989"/>
    </source>
</evidence>
<comment type="catalytic activity">
    <reaction evidence="9">
        <text>S-methyl-5'-thioadenosine + phosphate = 5-(methylsulfanyl)-alpha-D-ribose 1-phosphate + adenine</text>
        <dbReference type="Rhea" id="RHEA:11852"/>
        <dbReference type="ChEBI" id="CHEBI:16708"/>
        <dbReference type="ChEBI" id="CHEBI:17509"/>
        <dbReference type="ChEBI" id="CHEBI:43474"/>
        <dbReference type="ChEBI" id="CHEBI:58533"/>
        <dbReference type="EC" id="2.4.2.28"/>
    </reaction>
    <physiologicalReaction direction="left-to-right" evidence="9">
        <dbReference type="Rhea" id="RHEA:11853"/>
    </physiologicalReaction>
</comment>
<dbReference type="InterPro" id="IPR003730">
    <property type="entry name" value="Cu_polyphenol_OxRdtase"/>
</dbReference>
<keyword evidence="12" id="KW-1185">Reference proteome</keyword>
<dbReference type="PANTHER" id="PTHR30616">
    <property type="entry name" value="UNCHARACTERIZED PROTEIN YFIH"/>
    <property type="match status" value="1"/>
</dbReference>
<evidence type="ECO:0000256" key="9">
    <source>
        <dbReference type="ARBA" id="ARBA00049893"/>
    </source>
</evidence>
<dbReference type="GO" id="GO:0005507">
    <property type="term" value="F:copper ion binding"/>
    <property type="evidence" value="ECO:0007669"/>
    <property type="project" value="TreeGrafter"/>
</dbReference>
<comment type="similarity">
    <text evidence="2 10">Belongs to the purine nucleoside phosphorylase YfiH/LACC1 family.</text>
</comment>
<reference evidence="11 12" key="1">
    <citation type="submission" date="2017-07" db="EMBL/GenBank/DDBJ databases">
        <title>Tamlnaduibacter salinus (Mi-7) genome sequencing.</title>
        <authorList>
            <person name="Verma A."/>
            <person name="Krishnamurthi S."/>
        </authorList>
    </citation>
    <scope>NUCLEOTIDE SEQUENCE [LARGE SCALE GENOMIC DNA]</scope>
    <source>
        <strain evidence="11 12">Mi-7</strain>
    </source>
</reference>
<dbReference type="AlphaFoldDB" id="A0A2A2I0N8"/>
<dbReference type="InterPro" id="IPR011324">
    <property type="entry name" value="Cytotoxic_necrot_fac-like_cat"/>
</dbReference>
<comment type="caution">
    <text evidence="11">The sequence shown here is derived from an EMBL/GenBank/DDBJ whole genome shotgun (WGS) entry which is preliminary data.</text>
</comment>
<evidence type="ECO:0000256" key="2">
    <source>
        <dbReference type="ARBA" id="ARBA00007353"/>
    </source>
</evidence>
<dbReference type="Gene3D" id="3.60.140.10">
    <property type="entry name" value="CNF1/YfiH-like putative cysteine hydrolases"/>
    <property type="match status" value="1"/>
</dbReference>
<dbReference type="RefSeq" id="WP_095611775.1">
    <property type="nucleotide sequence ID" value="NZ_NMPM01000075.1"/>
</dbReference>
<evidence type="ECO:0000256" key="4">
    <source>
        <dbReference type="ARBA" id="ARBA00022723"/>
    </source>
</evidence>
<dbReference type="NCBIfam" id="TIGR00726">
    <property type="entry name" value="peptidoglycan editing factor PgeF"/>
    <property type="match status" value="1"/>
</dbReference>
<dbReference type="Pfam" id="PF02578">
    <property type="entry name" value="Cu-oxidase_4"/>
    <property type="match status" value="1"/>
</dbReference>
<protein>
    <recommendedName>
        <fullName evidence="10">Purine nucleoside phosphorylase</fullName>
    </recommendedName>
</protein>
<dbReference type="Proteomes" id="UP000218332">
    <property type="component" value="Unassembled WGS sequence"/>
</dbReference>
<keyword evidence="6" id="KW-0862">Zinc</keyword>
<evidence type="ECO:0000256" key="5">
    <source>
        <dbReference type="ARBA" id="ARBA00022801"/>
    </source>
</evidence>
<dbReference type="GO" id="GO:0017061">
    <property type="term" value="F:S-methyl-5-thioadenosine phosphorylase activity"/>
    <property type="evidence" value="ECO:0007669"/>
    <property type="project" value="UniProtKB-EC"/>
</dbReference>
<accession>A0A2A2I0N8</accession>
<comment type="catalytic activity">
    <reaction evidence="1">
        <text>inosine + phosphate = alpha-D-ribose 1-phosphate + hypoxanthine</text>
        <dbReference type="Rhea" id="RHEA:27646"/>
        <dbReference type="ChEBI" id="CHEBI:17368"/>
        <dbReference type="ChEBI" id="CHEBI:17596"/>
        <dbReference type="ChEBI" id="CHEBI:43474"/>
        <dbReference type="ChEBI" id="CHEBI:57720"/>
        <dbReference type="EC" id="2.4.2.1"/>
    </reaction>
    <physiologicalReaction direction="left-to-right" evidence="1">
        <dbReference type="Rhea" id="RHEA:27647"/>
    </physiologicalReaction>
</comment>